<dbReference type="GO" id="GO:0016020">
    <property type="term" value="C:membrane"/>
    <property type="evidence" value="ECO:0007669"/>
    <property type="project" value="TreeGrafter"/>
</dbReference>
<dbReference type="AlphaFoldDB" id="A0A2S9Q0W9"/>
<evidence type="ECO:0000313" key="2">
    <source>
        <dbReference type="EMBL" id="PRH80324.1"/>
    </source>
</evidence>
<dbReference type="GO" id="GO:0046464">
    <property type="term" value="P:acylglycerol catabolic process"/>
    <property type="evidence" value="ECO:0007669"/>
    <property type="project" value="TreeGrafter"/>
</dbReference>
<gene>
    <name evidence="2" type="ORF">C6N75_04835</name>
</gene>
<dbReference type="PANTHER" id="PTHR43798">
    <property type="entry name" value="MONOACYLGLYCEROL LIPASE"/>
    <property type="match status" value="1"/>
</dbReference>
<organism evidence="2 3">
    <name type="scientific">Streptomyces solincola</name>
    <dbReference type="NCBI Taxonomy" id="2100817"/>
    <lineage>
        <taxon>Bacteria</taxon>
        <taxon>Bacillati</taxon>
        <taxon>Actinomycetota</taxon>
        <taxon>Actinomycetes</taxon>
        <taxon>Kitasatosporales</taxon>
        <taxon>Streptomycetaceae</taxon>
        <taxon>Streptomyces</taxon>
    </lineage>
</organism>
<dbReference type="Pfam" id="PF00561">
    <property type="entry name" value="Abhydrolase_1"/>
    <property type="match status" value="1"/>
</dbReference>
<comment type="caution">
    <text evidence="2">The sequence shown here is derived from an EMBL/GenBank/DDBJ whole genome shotgun (WGS) entry which is preliminary data.</text>
</comment>
<evidence type="ECO:0000313" key="3">
    <source>
        <dbReference type="Proteomes" id="UP000239322"/>
    </source>
</evidence>
<reference evidence="2 3" key="1">
    <citation type="submission" date="2018-03" db="EMBL/GenBank/DDBJ databases">
        <title>Novel Streptomyces sp. from soil.</title>
        <authorList>
            <person name="Tan G.Y.A."/>
            <person name="Lee Z.Y."/>
        </authorList>
    </citation>
    <scope>NUCLEOTIDE SEQUENCE [LARGE SCALE GENOMIC DNA]</scope>
    <source>
        <strain evidence="2 3">ST5x</strain>
    </source>
</reference>
<name>A0A2S9Q0W9_9ACTN</name>
<dbReference type="EMBL" id="PVLV01000066">
    <property type="protein sequence ID" value="PRH80324.1"/>
    <property type="molecule type" value="Genomic_DNA"/>
</dbReference>
<accession>A0A2S9Q0W9</accession>
<protein>
    <recommendedName>
        <fullName evidence="1">AB hydrolase-1 domain-containing protein</fullName>
    </recommendedName>
</protein>
<proteinExistence type="predicted"/>
<keyword evidence="3" id="KW-1185">Reference proteome</keyword>
<dbReference type="InterPro" id="IPR050266">
    <property type="entry name" value="AB_hydrolase_sf"/>
</dbReference>
<dbReference type="OrthoDB" id="7185741at2"/>
<evidence type="ECO:0000259" key="1">
    <source>
        <dbReference type="Pfam" id="PF00561"/>
    </source>
</evidence>
<dbReference type="GO" id="GO:0047372">
    <property type="term" value="F:monoacylglycerol lipase activity"/>
    <property type="evidence" value="ECO:0007669"/>
    <property type="project" value="TreeGrafter"/>
</dbReference>
<dbReference type="SUPFAM" id="SSF53474">
    <property type="entry name" value="alpha/beta-Hydrolases"/>
    <property type="match status" value="1"/>
</dbReference>
<dbReference type="Gene3D" id="3.40.50.1820">
    <property type="entry name" value="alpha/beta hydrolase"/>
    <property type="match status" value="1"/>
</dbReference>
<dbReference type="Proteomes" id="UP000239322">
    <property type="component" value="Unassembled WGS sequence"/>
</dbReference>
<sequence length="319" mass="33523">MSSKRALVAGVTVAVVLPLGMVVATAPRKSTAFSSEASAASSTEFSGQVDIGGGRKLYLHCKGSGSPVVVLESGIHDSSDTWNITDTKPPVPSEPSVFDGVAAFTRVCEYDRPGTVRYGESPSLTKRSTPVGGMRSLSGMADDLGRVLAAAGVPGPYVLTGHSFGGMIVRLYAQRHPENVAGLVFVDAFNVNIASLMGDYWPAYTKLLNAPGTTLDDDKDFEKVDVDGAINAVERAPSLPRVPAAVLSKSEPFAVAPTAPEAVLKRLEASWPKVQGALVDLEPQTPHTIATGSDHYIQINDPDLTTSMIKLVYGRAAQG</sequence>
<dbReference type="InterPro" id="IPR000073">
    <property type="entry name" value="AB_hydrolase_1"/>
</dbReference>
<dbReference type="InterPro" id="IPR029058">
    <property type="entry name" value="AB_hydrolase_fold"/>
</dbReference>
<feature type="domain" description="AB hydrolase-1" evidence="1">
    <location>
        <begin position="136"/>
        <end position="191"/>
    </location>
</feature>
<dbReference type="RefSeq" id="WP_105867589.1">
    <property type="nucleotide sequence ID" value="NZ_PVLV01000066.1"/>
</dbReference>
<dbReference type="PANTHER" id="PTHR43798:SF33">
    <property type="entry name" value="HYDROLASE, PUTATIVE (AFU_ORTHOLOGUE AFUA_2G14860)-RELATED"/>
    <property type="match status" value="1"/>
</dbReference>